<keyword evidence="2 4" id="KW-0472">Membrane</keyword>
<comment type="subcellular location">
    <subcellularLocation>
        <location evidence="1 4">Cell outer membrane</location>
    </subcellularLocation>
</comment>
<evidence type="ECO:0000259" key="5">
    <source>
        <dbReference type="Pfam" id="PF00593"/>
    </source>
</evidence>
<dbReference type="PANTHER" id="PTHR40980:SF3">
    <property type="entry name" value="TONB-DEPENDENT RECEPTOR-LIKE BETA-BARREL DOMAIN-CONTAINING PROTEIN"/>
    <property type="match status" value="1"/>
</dbReference>
<feature type="domain" description="TonB-dependent receptor-like beta-barrel" evidence="5">
    <location>
        <begin position="246"/>
        <end position="778"/>
    </location>
</feature>
<dbReference type="RefSeq" id="WP_252167274.1">
    <property type="nucleotide sequence ID" value="NZ_CP084930.1"/>
</dbReference>
<keyword evidence="3" id="KW-0998">Cell outer membrane</keyword>
<dbReference type="InterPro" id="IPR036942">
    <property type="entry name" value="Beta-barrel_TonB_sf"/>
</dbReference>
<dbReference type="NCBIfam" id="TIGR01782">
    <property type="entry name" value="TonB-Xanth-Caul"/>
    <property type="match status" value="1"/>
</dbReference>
<name>A0ABY4X966_9SPHN</name>
<evidence type="ECO:0000313" key="8">
    <source>
        <dbReference type="Proteomes" id="UP001056937"/>
    </source>
</evidence>
<dbReference type="EMBL" id="CP084930">
    <property type="protein sequence ID" value="USI73465.1"/>
    <property type="molecule type" value="Genomic_DNA"/>
</dbReference>
<comment type="similarity">
    <text evidence="4">Belongs to the TonB-dependent receptor family.</text>
</comment>
<protein>
    <submittedName>
        <fullName evidence="7">TonB-dependent receptor</fullName>
    </submittedName>
</protein>
<evidence type="ECO:0000259" key="6">
    <source>
        <dbReference type="Pfam" id="PF07715"/>
    </source>
</evidence>
<sequence>MRGLNASLGATKKNAGQIVDSLTQREIDQLPDRSLAEVLDRLPGVSSDRGFSSSNARTVTIRGFDARYNSMDVDSNVVWNSSRNNRGTQLDVFPAAVINQIDVYKTVLPDQDANSVGGHLTLRTLRAFDGGPGTLIKAQAAYGLYAQDKYPASGGPSLRTDGVAKFTFGPQHQFGMVIGGEFQQHRFYDRYNEVTAYTQIGGDDVVNGDIFHGIFPSKQERAALYGKLESRSEDQYYAFLSASWFNDRLAQSFNRGGTFITATRVTGATGDGGSFERGVGETYFEQYRLNRETLLLGSGLDYRIGDTASVTLRGAHTRYTHDEDLFRSERFQLSGLSGSYDLDQVPPSVSLNAASLAAAGSPASWLQRTGRPAFDQAIPHHDNVYNGSAEINWNGQETARGFGLIGGMFWRRLDRRFDQTTLNYTLATGQSYRLSDVLDPAAGTQQPNGTDPVFIDRAAYIAYITKNGAFTRDDALTTDYRLHEDVLAGHLSGLWTTSYLRLLAGLRVEKTSVDNGSASAVSGTIVPQQRRSDYTNVLPNVQLAVQPLANVKARLSFTETLARPDFADFANGTTVSFNAAGVQIVSGANPKLGPRRSRNYDASIEWYFRGGFLSLGLFRKELSDETFRQVRNSVDANGVLTLIETIPLNTGSARLNGLELSLVKERFDFLPGPLGHLGFSGNYTLLDGQWKVVFTDGARRTVDGLRNQPRWLANLKLTYAQGPFGANIGYRLRGRTFTGSFGATAAQDIWIDAYARLDAQASLRVLPRTTLFAEGRNLTNSEWVEQTGLTARSTATAISQGRSFWFGIKMKI</sequence>
<evidence type="ECO:0000313" key="7">
    <source>
        <dbReference type="EMBL" id="USI73465.1"/>
    </source>
</evidence>
<dbReference type="Pfam" id="PF07715">
    <property type="entry name" value="Plug"/>
    <property type="match status" value="1"/>
</dbReference>
<dbReference type="Pfam" id="PF00593">
    <property type="entry name" value="TonB_dep_Rec_b-barrel"/>
    <property type="match status" value="1"/>
</dbReference>
<dbReference type="Proteomes" id="UP001056937">
    <property type="component" value="Chromosome 1"/>
</dbReference>
<accession>A0ABY4X966</accession>
<evidence type="ECO:0000256" key="1">
    <source>
        <dbReference type="ARBA" id="ARBA00004442"/>
    </source>
</evidence>
<organism evidence="7 8">
    <name type="scientific">Sphingomonas morindae</name>
    <dbReference type="NCBI Taxonomy" id="1541170"/>
    <lineage>
        <taxon>Bacteria</taxon>
        <taxon>Pseudomonadati</taxon>
        <taxon>Pseudomonadota</taxon>
        <taxon>Alphaproteobacteria</taxon>
        <taxon>Sphingomonadales</taxon>
        <taxon>Sphingomonadaceae</taxon>
        <taxon>Sphingomonas</taxon>
    </lineage>
</organism>
<keyword evidence="4" id="KW-0798">TonB box</keyword>
<dbReference type="Gene3D" id="2.170.130.10">
    <property type="entry name" value="TonB-dependent receptor, plug domain"/>
    <property type="match status" value="1"/>
</dbReference>
<proteinExistence type="inferred from homology"/>
<dbReference type="Gene3D" id="2.40.170.20">
    <property type="entry name" value="TonB-dependent receptor, beta-barrel domain"/>
    <property type="match status" value="1"/>
</dbReference>
<keyword evidence="8" id="KW-1185">Reference proteome</keyword>
<dbReference type="InterPro" id="IPR010104">
    <property type="entry name" value="TonB_rcpt_bac"/>
</dbReference>
<dbReference type="PANTHER" id="PTHR40980">
    <property type="entry name" value="PLUG DOMAIN-CONTAINING PROTEIN"/>
    <property type="match status" value="1"/>
</dbReference>
<dbReference type="InterPro" id="IPR037066">
    <property type="entry name" value="Plug_dom_sf"/>
</dbReference>
<keyword evidence="7" id="KW-0675">Receptor</keyword>
<dbReference type="InterPro" id="IPR012910">
    <property type="entry name" value="Plug_dom"/>
</dbReference>
<feature type="domain" description="TonB-dependent receptor plug" evidence="6">
    <location>
        <begin position="12"/>
        <end position="117"/>
    </location>
</feature>
<reference evidence="7" key="1">
    <citation type="journal article" date="2022" name="Toxins">
        <title>Genomic Analysis of Sphingopyxis sp. USTB-05 for Biodegrading Cyanobacterial Hepatotoxins.</title>
        <authorList>
            <person name="Liu C."/>
            <person name="Xu Q."/>
            <person name="Zhao Z."/>
            <person name="Zhang H."/>
            <person name="Liu X."/>
            <person name="Yin C."/>
            <person name="Liu Y."/>
            <person name="Yan H."/>
        </authorList>
    </citation>
    <scope>NUCLEOTIDE SEQUENCE</scope>
    <source>
        <strain evidence="7">NBD5</strain>
    </source>
</reference>
<dbReference type="SUPFAM" id="SSF56935">
    <property type="entry name" value="Porins"/>
    <property type="match status" value="1"/>
</dbReference>
<evidence type="ECO:0000256" key="3">
    <source>
        <dbReference type="ARBA" id="ARBA00023237"/>
    </source>
</evidence>
<evidence type="ECO:0000256" key="4">
    <source>
        <dbReference type="RuleBase" id="RU003357"/>
    </source>
</evidence>
<evidence type="ECO:0000256" key="2">
    <source>
        <dbReference type="ARBA" id="ARBA00023136"/>
    </source>
</evidence>
<dbReference type="InterPro" id="IPR000531">
    <property type="entry name" value="Beta-barrel_TonB"/>
</dbReference>
<gene>
    <name evidence="7" type="ORF">LHA26_03000</name>
</gene>